<organism evidence="4 5">
    <name type="scientific">Liquidambar formosana</name>
    <name type="common">Formosan gum</name>
    <dbReference type="NCBI Taxonomy" id="63359"/>
    <lineage>
        <taxon>Eukaryota</taxon>
        <taxon>Viridiplantae</taxon>
        <taxon>Streptophyta</taxon>
        <taxon>Embryophyta</taxon>
        <taxon>Tracheophyta</taxon>
        <taxon>Spermatophyta</taxon>
        <taxon>Magnoliopsida</taxon>
        <taxon>eudicotyledons</taxon>
        <taxon>Gunneridae</taxon>
        <taxon>Pentapetalae</taxon>
        <taxon>Saxifragales</taxon>
        <taxon>Altingiaceae</taxon>
        <taxon>Liquidambar</taxon>
    </lineage>
</organism>
<evidence type="ECO:0000256" key="1">
    <source>
        <dbReference type="SAM" id="MobiDB-lite"/>
    </source>
</evidence>
<dbReference type="Proteomes" id="UP001415857">
    <property type="component" value="Unassembled WGS sequence"/>
</dbReference>
<feature type="transmembrane region" description="Helical" evidence="2">
    <location>
        <begin position="98"/>
        <end position="122"/>
    </location>
</feature>
<proteinExistence type="predicted"/>
<protein>
    <recommendedName>
        <fullName evidence="3">AAA ATPase AAA+ lid domain-containing protein</fullName>
    </recommendedName>
</protein>
<accession>A0AAP0R4W8</accession>
<evidence type="ECO:0000259" key="3">
    <source>
        <dbReference type="Pfam" id="PF17862"/>
    </source>
</evidence>
<keyword evidence="2" id="KW-0812">Transmembrane</keyword>
<name>A0AAP0R4W8_LIQFO</name>
<dbReference type="Gene3D" id="1.10.8.60">
    <property type="match status" value="1"/>
</dbReference>
<feature type="transmembrane region" description="Helical" evidence="2">
    <location>
        <begin position="142"/>
        <end position="159"/>
    </location>
</feature>
<keyword evidence="5" id="KW-1185">Reference proteome</keyword>
<feature type="region of interest" description="Disordered" evidence="1">
    <location>
        <begin position="72"/>
        <end position="92"/>
    </location>
</feature>
<dbReference type="EMBL" id="JBBPBK010000186">
    <property type="protein sequence ID" value="KAK9266326.1"/>
    <property type="molecule type" value="Genomic_DNA"/>
</dbReference>
<sequence>MTLGNDVDLKRIAEETELFTGAELEGLCREAGIVALREDISATVVCDCHFQTVKDSLKPALTREEVDSYSSFMKNPSLRPSTQSEVSAKQDSKRTRNLWGPFSPVKIGFVSFLLLAAAKYFLMRTDPAPFGLATYLKKLLKWPLLIVSLIVFLLPLFIFF</sequence>
<dbReference type="InterPro" id="IPR050168">
    <property type="entry name" value="AAA_ATPase_domain"/>
</dbReference>
<comment type="caution">
    <text evidence="4">The sequence shown here is derived from an EMBL/GenBank/DDBJ whole genome shotgun (WGS) entry which is preliminary data.</text>
</comment>
<feature type="domain" description="AAA ATPase AAA+ lid" evidence="3">
    <location>
        <begin position="6"/>
        <end position="51"/>
    </location>
</feature>
<dbReference type="PANTHER" id="PTHR23077">
    <property type="entry name" value="AAA-FAMILY ATPASE"/>
    <property type="match status" value="1"/>
</dbReference>
<feature type="compositionally biased region" description="Polar residues" evidence="1">
    <location>
        <begin position="72"/>
        <end position="87"/>
    </location>
</feature>
<reference evidence="4 5" key="1">
    <citation type="journal article" date="2024" name="Plant J.">
        <title>Genome sequences and population genomics reveal climatic adaptation and genomic divergence between two closely related sweetgum species.</title>
        <authorList>
            <person name="Xu W.Q."/>
            <person name="Ren C.Q."/>
            <person name="Zhang X.Y."/>
            <person name="Comes H.P."/>
            <person name="Liu X.H."/>
            <person name="Li Y.G."/>
            <person name="Kettle C.J."/>
            <person name="Jalonen R."/>
            <person name="Gaisberger H."/>
            <person name="Ma Y.Z."/>
            <person name="Qiu Y.X."/>
        </authorList>
    </citation>
    <scope>NUCLEOTIDE SEQUENCE [LARGE SCALE GENOMIC DNA]</scope>
    <source>
        <strain evidence="4">Hangzhou</strain>
    </source>
</reference>
<keyword evidence="2" id="KW-0472">Membrane</keyword>
<evidence type="ECO:0000256" key="2">
    <source>
        <dbReference type="SAM" id="Phobius"/>
    </source>
</evidence>
<gene>
    <name evidence="4" type="ORF">L1049_027071</name>
</gene>
<dbReference type="AlphaFoldDB" id="A0AAP0R4W8"/>
<dbReference type="InterPro" id="IPR041569">
    <property type="entry name" value="AAA_lid_3"/>
</dbReference>
<evidence type="ECO:0000313" key="4">
    <source>
        <dbReference type="EMBL" id="KAK9266326.1"/>
    </source>
</evidence>
<keyword evidence="2" id="KW-1133">Transmembrane helix</keyword>
<dbReference type="GO" id="GO:0016887">
    <property type="term" value="F:ATP hydrolysis activity"/>
    <property type="evidence" value="ECO:0007669"/>
    <property type="project" value="TreeGrafter"/>
</dbReference>
<dbReference type="PANTHER" id="PTHR23077:SF117">
    <property type="entry name" value="AAA+ ATPASE DOMAIN-CONTAINING PROTEIN"/>
    <property type="match status" value="1"/>
</dbReference>
<evidence type="ECO:0000313" key="5">
    <source>
        <dbReference type="Proteomes" id="UP001415857"/>
    </source>
</evidence>
<dbReference type="Pfam" id="PF17862">
    <property type="entry name" value="AAA_lid_3"/>
    <property type="match status" value="1"/>
</dbReference>